<protein>
    <submittedName>
        <fullName evidence="2">Uncharacterized protein</fullName>
    </submittedName>
</protein>
<proteinExistence type="inferred from homology"/>
<dbReference type="Proteomes" id="UP001162031">
    <property type="component" value="Unassembled WGS sequence"/>
</dbReference>
<evidence type="ECO:0000256" key="1">
    <source>
        <dbReference type="ARBA" id="ARBA00009619"/>
    </source>
</evidence>
<evidence type="ECO:0000313" key="3">
    <source>
        <dbReference type="Proteomes" id="UP001162031"/>
    </source>
</evidence>
<dbReference type="EMBL" id="CANTFL010000748">
    <property type="protein sequence ID" value="CAI5727473.1"/>
    <property type="molecule type" value="Genomic_DNA"/>
</dbReference>
<name>A0AAV0TUQ8_HYABA</name>
<accession>A0AAV0TUQ8</accession>
<organism evidence="2 3">
    <name type="scientific">Hyaloperonospora brassicae</name>
    <name type="common">Brassica downy mildew</name>
    <name type="synonym">Peronospora brassicae</name>
    <dbReference type="NCBI Taxonomy" id="162125"/>
    <lineage>
        <taxon>Eukaryota</taxon>
        <taxon>Sar</taxon>
        <taxon>Stramenopiles</taxon>
        <taxon>Oomycota</taxon>
        <taxon>Peronosporomycetes</taxon>
        <taxon>Peronosporales</taxon>
        <taxon>Peronosporaceae</taxon>
        <taxon>Hyaloperonospora</taxon>
    </lineage>
</organism>
<evidence type="ECO:0000313" key="2">
    <source>
        <dbReference type="EMBL" id="CAI5727473.1"/>
    </source>
</evidence>
<comment type="caution">
    <text evidence="2">The sequence shown here is derived from an EMBL/GenBank/DDBJ whole genome shotgun (WGS) entry which is preliminary data.</text>
</comment>
<gene>
    <name evidence="2" type="ORF">HBR001_LOCUS4096</name>
</gene>
<dbReference type="AlphaFoldDB" id="A0AAV0TUQ8"/>
<dbReference type="GO" id="GO:0003352">
    <property type="term" value="P:regulation of cilium movement"/>
    <property type="evidence" value="ECO:0007669"/>
    <property type="project" value="InterPro"/>
</dbReference>
<dbReference type="InterPro" id="IPR021298">
    <property type="entry name" value="CFAP298"/>
</dbReference>
<comment type="similarity">
    <text evidence="1">Belongs to the CFAP298 family.</text>
</comment>
<sequence>MVVFRVQRSACRAFLVEAPCATRNDALIRSLCSVFNLRLRLAALVEVLEDVARGGTSALDGQTQIESADDERTKWKADASAGVQHQDVLLRVAMDAKAVLDSSQTLGARRVCSTESELLEKLQHIRSAVAQAFPMGLPPPHHLMQRLLDAESTEKALSESAAALDVLSGETAELWWAGKRFTRDTNVCDVVGKNDKSTIIVTLQKKGEGAPRRESAVHEDERKAMTAFCCQKQQTQQQQQQQQCGVEDEAEDYYKLSSWADPTMLKKSLRGTENIRPF</sequence>
<dbReference type="PANTHER" id="PTHR13238">
    <property type="entry name" value="PROTEIN C21ORF59"/>
    <property type="match status" value="1"/>
</dbReference>
<dbReference type="Pfam" id="PF11069">
    <property type="entry name" value="CFAP298"/>
    <property type="match status" value="1"/>
</dbReference>
<dbReference type="PANTHER" id="PTHR13238:SF0">
    <property type="entry name" value="CILIA- AND FLAGELLA-ASSOCIATED PROTEIN 298"/>
    <property type="match status" value="1"/>
</dbReference>
<keyword evidence="3" id="KW-1185">Reference proteome</keyword>
<reference evidence="2" key="1">
    <citation type="submission" date="2022-12" db="EMBL/GenBank/DDBJ databases">
        <authorList>
            <person name="Webb A."/>
        </authorList>
    </citation>
    <scope>NUCLEOTIDE SEQUENCE</scope>
    <source>
        <strain evidence="2">Hp1</strain>
    </source>
</reference>